<evidence type="ECO:0000313" key="1">
    <source>
        <dbReference type="EMBL" id="GFR78196.1"/>
    </source>
</evidence>
<reference evidence="1 2" key="1">
    <citation type="journal article" date="2021" name="Elife">
        <title>Chloroplast acquisition without the gene transfer in kleptoplastic sea slugs, Plakobranchus ocellatus.</title>
        <authorList>
            <person name="Maeda T."/>
            <person name="Takahashi S."/>
            <person name="Yoshida T."/>
            <person name="Shimamura S."/>
            <person name="Takaki Y."/>
            <person name="Nagai Y."/>
            <person name="Toyoda A."/>
            <person name="Suzuki Y."/>
            <person name="Arimoto A."/>
            <person name="Ishii H."/>
            <person name="Satoh N."/>
            <person name="Nishiyama T."/>
            <person name="Hasebe M."/>
            <person name="Maruyama T."/>
            <person name="Minagawa J."/>
            <person name="Obokata J."/>
            <person name="Shigenobu S."/>
        </authorList>
    </citation>
    <scope>NUCLEOTIDE SEQUENCE [LARGE SCALE GENOMIC DNA]</scope>
</reference>
<keyword evidence="2" id="KW-1185">Reference proteome</keyword>
<organism evidence="1 2">
    <name type="scientific">Elysia marginata</name>
    <dbReference type="NCBI Taxonomy" id="1093978"/>
    <lineage>
        <taxon>Eukaryota</taxon>
        <taxon>Metazoa</taxon>
        <taxon>Spiralia</taxon>
        <taxon>Lophotrochozoa</taxon>
        <taxon>Mollusca</taxon>
        <taxon>Gastropoda</taxon>
        <taxon>Heterobranchia</taxon>
        <taxon>Euthyneura</taxon>
        <taxon>Panpulmonata</taxon>
        <taxon>Sacoglossa</taxon>
        <taxon>Placobranchoidea</taxon>
        <taxon>Plakobranchidae</taxon>
        <taxon>Elysia</taxon>
    </lineage>
</organism>
<gene>
    <name evidence="1" type="ORF">ElyMa_005844500</name>
</gene>
<sequence>MAAPIRLSYSRFCLGLAGLTKAVNPHYTKQIYFSTSFVATRSPCELCCQCYCTNKYVRHFSSKEPEDKVKVPSRPRRYALAKVVNFLSDSIDKLENRLPRAYLVYKTARTGIRSFIGDAKEFYRITKELWSGKSLSELSRKDLELYRQCSHDLPKMSIALIISLAPGGVLIFPLAPSHRERPGSSMSGCSVVGEQVWPLAHVTSKRQQLTGAARIQFYVP</sequence>
<protein>
    <submittedName>
        <fullName evidence="1">LETM1 domain-containing protein 1</fullName>
    </submittedName>
</protein>
<dbReference type="AlphaFoldDB" id="A0AAV4FZA4"/>
<evidence type="ECO:0000313" key="2">
    <source>
        <dbReference type="Proteomes" id="UP000762676"/>
    </source>
</evidence>
<accession>A0AAV4FZA4</accession>
<dbReference type="Proteomes" id="UP000762676">
    <property type="component" value="Unassembled WGS sequence"/>
</dbReference>
<proteinExistence type="predicted"/>
<dbReference type="EMBL" id="BMAT01011731">
    <property type="protein sequence ID" value="GFR78196.1"/>
    <property type="molecule type" value="Genomic_DNA"/>
</dbReference>
<name>A0AAV4FZA4_9GAST</name>
<comment type="caution">
    <text evidence="1">The sequence shown here is derived from an EMBL/GenBank/DDBJ whole genome shotgun (WGS) entry which is preliminary data.</text>
</comment>